<gene>
    <name evidence="6" type="ORF">KGB56_26275</name>
</gene>
<reference evidence="6 7" key="1">
    <citation type="journal article" date="2021" name="Angew. Chem. Int. Ed. Engl.">
        <title>A novel family of nonribosomal peptides modulate collective behavior in Pseudovibrio bacteria isolated from marine sponges.</title>
        <authorList>
            <person name="Ioca L.P."/>
            <person name="Dai Y."/>
            <person name="Kunakom S."/>
            <person name="Diaz-Espinosa J."/>
            <person name="Krunic A."/>
            <person name="Crnkovic C.M."/>
            <person name="Orjala J."/>
            <person name="Sanchez L.M."/>
            <person name="Ferreira A.G."/>
            <person name="Berlinck R.G.S."/>
            <person name="Eustaquio A.S."/>
        </authorList>
    </citation>
    <scope>NUCLEOTIDE SEQUENCE [LARGE SCALE GENOMIC DNA]</scope>
    <source>
        <strain evidence="6 7">Ab134</strain>
        <plasmid evidence="6 7">pAb134-03</plasmid>
    </source>
</reference>
<dbReference type="Gene3D" id="3.40.190.170">
    <property type="entry name" value="Bacterial extracellular solute-binding protein, family 7"/>
    <property type="match status" value="1"/>
</dbReference>
<evidence type="ECO:0000256" key="1">
    <source>
        <dbReference type="ARBA" id="ARBA00004196"/>
    </source>
</evidence>
<dbReference type="NCBIfam" id="NF037995">
    <property type="entry name" value="TRAP_S1"/>
    <property type="match status" value="1"/>
</dbReference>
<dbReference type="PANTHER" id="PTHR33376:SF4">
    <property type="entry name" value="SIALIC ACID-BINDING PERIPLASMIC PROTEIN SIAP"/>
    <property type="match status" value="1"/>
</dbReference>
<evidence type="ECO:0000256" key="3">
    <source>
        <dbReference type="ARBA" id="ARBA00022448"/>
    </source>
</evidence>
<feature type="signal peptide" evidence="5">
    <location>
        <begin position="1"/>
        <end position="23"/>
    </location>
</feature>
<evidence type="ECO:0000313" key="7">
    <source>
        <dbReference type="Proteomes" id="UP000680706"/>
    </source>
</evidence>
<dbReference type="PIRSF" id="PIRSF006470">
    <property type="entry name" value="DctB"/>
    <property type="match status" value="1"/>
</dbReference>
<keyword evidence="4 5" id="KW-0732">Signal</keyword>
<dbReference type="InterPro" id="IPR018389">
    <property type="entry name" value="DctP_fam"/>
</dbReference>
<protein>
    <submittedName>
        <fullName evidence="6">TRAP transporter substrate-binding protein</fullName>
    </submittedName>
</protein>
<organism evidence="6 7">
    <name type="scientific">Pseudovibrio brasiliensis</name>
    <dbReference type="NCBI Taxonomy" id="1898042"/>
    <lineage>
        <taxon>Bacteria</taxon>
        <taxon>Pseudomonadati</taxon>
        <taxon>Pseudomonadota</taxon>
        <taxon>Alphaproteobacteria</taxon>
        <taxon>Hyphomicrobiales</taxon>
        <taxon>Stappiaceae</taxon>
        <taxon>Pseudovibrio</taxon>
    </lineage>
</organism>
<dbReference type="CDD" id="cd13603">
    <property type="entry name" value="PBP2_TRAP_Siap_TeaA_like"/>
    <property type="match status" value="1"/>
</dbReference>
<dbReference type="PANTHER" id="PTHR33376">
    <property type="match status" value="1"/>
</dbReference>
<feature type="chain" id="PRO_5047191979" evidence="5">
    <location>
        <begin position="24"/>
        <end position="331"/>
    </location>
</feature>
<evidence type="ECO:0000313" key="6">
    <source>
        <dbReference type="EMBL" id="QUS59005.1"/>
    </source>
</evidence>
<evidence type="ECO:0000256" key="4">
    <source>
        <dbReference type="ARBA" id="ARBA00022729"/>
    </source>
</evidence>
<keyword evidence="3" id="KW-0813">Transport</keyword>
<name>A0ABX8AYU9_9HYPH</name>
<dbReference type="InterPro" id="IPR038404">
    <property type="entry name" value="TRAP_DctP_sf"/>
</dbReference>
<keyword evidence="7" id="KW-1185">Reference proteome</keyword>
<evidence type="ECO:0000256" key="5">
    <source>
        <dbReference type="SAM" id="SignalP"/>
    </source>
</evidence>
<proteinExistence type="inferred from homology"/>
<dbReference type="NCBIfam" id="TIGR00787">
    <property type="entry name" value="dctP"/>
    <property type="match status" value="1"/>
</dbReference>
<comment type="similarity">
    <text evidence="2">Belongs to the bacterial solute-binding protein 7 family.</text>
</comment>
<comment type="subcellular location">
    <subcellularLocation>
        <location evidence="1">Cell envelope</location>
    </subcellularLocation>
</comment>
<dbReference type="Pfam" id="PF03480">
    <property type="entry name" value="DctP"/>
    <property type="match status" value="1"/>
</dbReference>
<sequence>MSVKRFFLAGVACIILSSGVSNAADFTFKYANDQPESAIRSKSMIFFEQELEKRSGGRIDVQNYFSGVLGTEREMMDQLTTGLLQGTRGGMFAEASAKYNIFLLPFLVENWDQMECLVKSDFTKSLQGEAAANGYHIPATGISQGFRAHTNNVRPLTKVEDLQGLKMRVPQQEVYIETAKALGASPQAMPFSEAYQAFKTGVIDGQDNPPANIWDFKVHEVQKFMSITNYSTGPDPLLVSKAWYDGLPADLQKTFDEVAVEALLLSDKMYREAEADLIKKMSEYVTVNYVEGDTLKGFQSAVQPVYDTFVNKGAFSMDEVNAAKAAARSCS</sequence>
<geneLocation type="plasmid" evidence="6 7">
    <name>pAb134-03</name>
</geneLocation>
<accession>A0ABX8AYU9</accession>
<evidence type="ECO:0000256" key="2">
    <source>
        <dbReference type="ARBA" id="ARBA00009023"/>
    </source>
</evidence>
<keyword evidence="6" id="KW-0614">Plasmid</keyword>
<dbReference type="EMBL" id="CP074129">
    <property type="protein sequence ID" value="QUS59005.1"/>
    <property type="molecule type" value="Genomic_DNA"/>
</dbReference>
<dbReference type="InterPro" id="IPR004682">
    <property type="entry name" value="TRAP_DctP"/>
</dbReference>
<dbReference type="RefSeq" id="WP_075701452.1">
    <property type="nucleotide sequence ID" value="NZ_CP074129.1"/>
</dbReference>
<dbReference type="Proteomes" id="UP000680706">
    <property type="component" value="Plasmid pAb134-03"/>
</dbReference>